<keyword evidence="1" id="KW-0812">Transmembrane</keyword>
<evidence type="ECO:0000313" key="2">
    <source>
        <dbReference type="EMBL" id="CUS13212.1"/>
    </source>
</evidence>
<proteinExistence type="predicted"/>
<feature type="transmembrane region" description="Helical" evidence="1">
    <location>
        <begin position="39"/>
        <end position="60"/>
    </location>
</feature>
<protein>
    <submittedName>
        <fullName evidence="2">Uncharacterized protein</fullName>
    </submittedName>
</protein>
<dbReference type="Proteomes" id="UP001412239">
    <property type="component" value="Unassembled WGS sequence"/>
</dbReference>
<keyword evidence="3" id="KW-1185">Reference proteome</keyword>
<feature type="transmembrane region" description="Helical" evidence="1">
    <location>
        <begin position="72"/>
        <end position="90"/>
    </location>
</feature>
<name>A0A292Q050_9PEZI</name>
<feature type="non-terminal residue" evidence="2">
    <location>
        <position position="1"/>
    </location>
</feature>
<evidence type="ECO:0000313" key="3">
    <source>
        <dbReference type="Proteomes" id="UP001412239"/>
    </source>
</evidence>
<reference evidence="2" key="1">
    <citation type="submission" date="2015-10" db="EMBL/GenBank/DDBJ databases">
        <authorList>
            <person name="Regsiter A."/>
            <person name="william w."/>
        </authorList>
    </citation>
    <scope>NUCLEOTIDE SEQUENCE</scope>
    <source>
        <strain evidence="2">Montdore</strain>
    </source>
</reference>
<evidence type="ECO:0000256" key="1">
    <source>
        <dbReference type="SAM" id="Phobius"/>
    </source>
</evidence>
<gene>
    <name evidence="2" type="ORF">GSTUAT00002659001</name>
</gene>
<keyword evidence="1" id="KW-1133">Transmembrane helix</keyword>
<accession>A0A292Q050</accession>
<keyword evidence="1" id="KW-0472">Membrane</keyword>
<dbReference type="AlphaFoldDB" id="A0A292Q050"/>
<organism evidence="2 3">
    <name type="scientific">Tuber aestivum</name>
    <name type="common">summer truffle</name>
    <dbReference type="NCBI Taxonomy" id="59557"/>
    <lineage>
        <taxon>Eukaryota</taxon>
        <taxon>Fungi</taxon>
        <taxon>Dikarya</taxon>
        <taxon>Ascomycota</taxon>
        <taxon>Pezizomycotina</taxon>
        <taxon>Pezizomycetes</taxon>
        <taxon>Pezizales</taxon>
        <taxon>Tuberaceae</taxon>
        <taxon>Tuber</taxon>
    </lineage>
</organism>
<sequence>LSSFFSPSGTPKPVLYLDLEILPTTANGCPTCSRYSVPYVWHTATGGLFHLLACTIYLIPIPDRIDSLLQNLLSYTLLCVLTSSFSSLASNRPIDVQIDKPHIDYPFR</sequence>
<dbReference type="EMBL" id="LN890976">
    <property type="protein sequence ID" value="CUS13212.1"/>
    <property type="molecule type" value="Genomic_DNA"/>
</dbReference>